<dbReference type="PANTHER" id="PTHR11559">
    <property type="entry name" value="CARBOXYLESTERASE"/>
    <property type="match status" value="1"/>
</dbReference>
<dbReference type="InterPro" id="IPR019826">
    <property type="entry name" value="Carboxylesterase_B_AS"/>
</dbReference>
<evidence type="ECO:0000256" key="1">
    <source>
        <dbReference type="ARBA" id="ARBA00005964"/>
    </source>
</evidence>
<dbReference type="GO" id="GO:0017000">
    <property type="term" value="P:antibiotic biosynthetic process"/>
    <property type="evidence" value="ECO:0007669"/>
    <property type="project" value="UniProtKB-ARBA"/>
</dbReference>
<feature type="domain" description="Carboxylesterase type B" evidence="4">
    <location>
        <begin position="48"/>
        <end position="512"/>
    </location>
</feature>
<dbReference type="EMBL" id="JAPZBQ010000002">
    <property type="protein sequence ID" value="KAJ5345955.1"/>
    <property type="molecule type" value="Genomic_DNA"/>
</dbReference>
<evidence type="ECO:0000256" key="3">
    <source>
        <dbReference type="RuleBase" id="RU361235"/>
    </source>
</evidence>
<evidence type="ECO:0000256" key="2">
    <source>
        <dbReference type="ARBA" id="ARBA00022801"/>
    </source>
</evidence>
<gene>
    <name evidence="5" type="ORF">N7452_003959</name>
</gene>
<organism evidence="5 6">
    <name type="scientific">Penicillium brevicompactum</name>
    <dbReference type="NCBI Taxonomy" id="5074"/>
    <lineage>
        <taxon>Eukaryota</taxon>
        <taxon>Fungi</taxon>
        <taxon>Dikarya</taxon>
        <taxon>Ascomycota</taxon>
        <taxon>Pezizomycotina</taxon>
        <taxon>Eurotiomycetes</taxon>
        <taxon>Eurotiomycetidae</taxon>
        <taxon>Eurotiales</taxon>
        <taxon>Aspergillaceae</taxon>
        <taxon>Penicillium</taxon>
    </lineage>
</organism>
<comment type="similarity">
    <text evidence="1 3">Belongs to the type-B carboxylesterase/lipase family.</text>
</comment>
<dbReference type="Pfam" id="PF00135">
    <property type="entry name" value="COesterase"/>
    <property type="match status" value="1"/>
</dbReference>
<dbReference type="GO" id="GO:0016787">
    <property type="term" value="F:hydrolase activity"/>
    <property type="evidence" value="ECO:0007669"/>
    <property type="project" value="UniProtKB-KW"/>
</dbReference>
<dbReference type="AlphaFoldDB" id="A0A9W9UMZ2"/>
<sequence length="549" mass="59586">MHLSFSPEKATISKAVFIGLCATAGARAAGLPIVDLGYEVHQAISYDRSLETYNFTNIRYAAPPVGNLRFAAPAYPEVNRTHVQRGSEARICPQAAPSWMEESMSSAVSYVTNGSITSLGSVLLDTRSNEDCLFLDVIAPRKFFNETGKKHSKKAPVLVWIYGGGYTSGSKSGQNSGSPNGLLQRGDSNFIYVTLNYRIGALGFLSGPTLQRSGVANAGLWDQRFALEWIQRNIHLFGGDPDQVTVMGESAGGGSILHQITAFGNSNGPVPFQQAILQSPAFTPGDFDAGDQENLLNEFLAYCNVSSLEEARRLPSEIIIQANAQQVTNSPIGSFTYRPVVDGVFVPDAPATMMKQGRLDHGVSVMLGYNGNDGVIFSDFSLTNDTEYRNYVSGLLNLTPNQTDYLATSIYPPVSESSEYVDEISRAATTFQEAVIQCNDIFLATAMGNQSFNYVYDVFPSLHAMDLQATFDISPSHQSSEFDSSIALQQLITSFVLTGKPSSSSHGMLPAYGPNGMLSVINATTIYNERESQASVGRCNRLYELMYSQ</sequence>
<reference evidence="5" key="2">
    <citation type="journal article" date="2023" name="IMA Fungus">
        <title>Comparative genomic study of the Penicillium genus elucidates a diverse pangenome and 15 lateral gene transfer events.</title>
        <authorList>
            <person name="Petersen C."/>
            <person name="Sorensen T."/>
            <person name="Nielsen M.R."/>
            <person name="Sondergaard T.E."/>
            <person name="Sorensen J.L."/>
            <person name="Fitzpatrick D.A."/>
            <person name="Frisvad J.C."/>
            <person name="Nielsen K.L."/>
        </authorList>
    </citation>
    <scope>NUCLEOTIDE SEQUENCE</scope>
    <source>
        <strain evidence="5">IBT 35673</strain>
    </source>
</reference>
<accession>A0A9W9UMZ2</accession>
<dbReference type="PROSITE" id="PS00122">
    <property type="entry name" value="CARBOXYLESTERASE_B_1"/>
    <property type="match status" value="1"/>
</dbReference>
<dbReference type="InterPro" id="IPR019819">
    <property type="entry name" value="Carboxylesterase_B_CS"/>
</dbReference>
<dbReference type="EC" id="3.1.1.-" evidence="3"/>
<dbReference type="PROSITE" id="PS00941">
    <property type="entry name" value="CARBOXYLESTERASE_B_2"/>
    <property type="match status" value="1"/>
</dbReference>
<evidence type="ECO:0000313" key="6">
    <source>
        <dbReference type="Proteomes" id="UP001147695"/>
    </source>
</evidence>
<dbReference type="InterPro" id="IPR029058">
    <property type="entry name" value="AB_hydrolase_fold"/>
</dbReference>
<name>A0A9W9UMZ2_PENBR</name>
<proteinExistence type="inferred from homology"/>
<dbReference type="Gene3D" id="3.40.50.1820">
    <property type="entry name" value="alpha/beta hydrolase"/>
    <property type="match status" value="1"/>
</dbReference>
<dbReference type="InterPro" id="IPR002018">
    <property type="entry name" value="CarbesteraseB"/>
</dbReference>
<dbReference type="GO" id="GO:0072330">
    <property type="term" value="P:monocarboxylic acid biosynthetic process"/>
    <property type="evidence" value="ECO:0007669"/>
    <property type="project" value="UniProtKB-ARBA"/>
</dbReference>
<reference evidence="5" key="1">
    <citation type="submission" date="2022-12" db="EMBL/GenBank/DDBJ databases">
        <authorList>
            <person name="Petersen C."/>
        </authorList>
    </citation>
    <scope>NUCLEOTIDE SEQUENCE</scope>
    <source>
        <strain evidence="5">IBT 35673</strain>
    </source>
</reference>
<dbReference type="InterPro" id="IPR050309">
    <property type="entry name" value="Type-B_Carboxylest/Lipase"/>
</dbReference>
<evidence type="ECO:0000313" key="5">
    <source>
        <dbReference type="EMBL" id="KAJ5345955.1"/>
    </source>
</evidence>
<dbReference type="SUPFAM" id="SSF53474">
    <property type="entry name" value="alpha/beta-Hydrolases"/>
    <property type="match status" value="1"/>
</dbReference>
<protein>
    <recommendedName>
        <fullName evidence="3">Carboxylic ester hydrolase</fullName>
        <ecNumber evidence="3">3.1.1.-</ecNumber>
    </recommendedName>
</protein>
<dbReference type="Proteomes" id="UP001147695">
    <property type="component" value="Unassembled WGS sequence"/>
</dbReference>
<keyword evidence="2 3" id="KW-0378">Hydrolase</keyword>
<comment type="caution">
    <text evidence="5">The sequence shown here is derived from an EMBL/GenBank/DDBJ whole genome shotgun (WGS) entry which is preliminary data.</text>
</comment>
<evidence type="ECO:0000259" key="4">
    <source>
        <dbReference type="Pfam" id="PF00135"/>
    </source>
</evidence>